<gene>
    <name evidence="2" type="ORF">PLXY2_LOCUS12503</name>
</gene>
<name>A0A8S4G1H8_PLUXY</name>
<protein>
    <submittedName>
        <fullName evidence="2">(diamondback moth) hypothetical protein</fullName>
    </submittedName>
</protein>
<evidence type="ECO:0000313" key="2">
    <source>
        <dbReference type="EMBL" id="CAG9134256.1"/>
    </source>
</evidence>
<reference evidence="2" key="1">
    <citation type="submission" date="2020-11" db="EMBL/GenBank/DDBJ databases">
        <authorList>
            <person name="Whiteford S."/>
        </authorList>
    </citation>
    <scope>NUCLEOTIDE SEQUENCE</scope>
</reference>
<proteinExistence type="predicted"/>
<accession>A0A8S4G1H8</accession>
<feature type="signal peptide" evidence="1">
    <location>
        <begin position="1"/>
        <end position="19"/>
    </location>
</feature>
<feature type="chain" id="PRO_5035948371" evidence="1">
    <location>
        <begin position="20"/>
        <end position="172"/>
    </location>
</feature>
<comment type="caution">
    <text evidence="2">The sequence shown here is derived from an EMBL/GenBank/DDBJ whole genome shotgun (WGS) entry which is preliminary data.</text>
</comment>
<sequence length="172" mass="18513">MTLRTLLLTIAISSSFASAQLFRRSILPSPPLVQKIIPAPCDRGLNLLKTASNLNRAVAYPQEVFVNAPCNRPVLQPFTNQVQVINNARPVVPNTVVSPVPQFVPSPGNVVSVPRTLPAYPQYQVPAGNPFLPAASPVSALAPPTSNCLPPATPRNNRNNFLRKIPIPPPMC</sequence>
<organism evidence="2 3">
    <name type="scientific">Plutella xylostella</name>
    <name type="common">Diamondback moth</name>
    <name type="synonym">Plutella maculipennis</name>
    <dbReference type="NCBI Taxonomy" id="51655"/>
    <lineage>
        <taxon>Eukaryota</taxon>
        <taxon>Metazoa</taxon>
        <taxon>Ecdysozoa</taxon>
        <taxon>Arthropoda</taxon>
        <taxon>Hexapoda</taxon>
        <taxon>Insecta</taxon>
        <taxon>Pterygota</taxon>
        <taxon>Neoptera</taxon>
        <taxon>Endopterygota</taxon>
        <taxon>Lepidoptera</taxon>
        <taxon>Glossata</taxon>
        <taxon>Ditrysia</taxon>
        <taxon>Yponomeutoidea</taxon>
        <taxon>Plutellidae</taxon>
        <taxon>Plutella</taxon>
    </lineage>
</organism>
<evidence type="ECO:0000256" key="1">
    <source>
        <dbReference type="SAM" id="SignalP"/>
    </source>
</evidence>
<keyword evidence="1" id="KW-0732">Signal</keyword>
<evidence type="ECO:0000313" key="3">
    <source>
        <dbReference type="Proteomes" id="UP000653454"/>
    </source>
</evidence>
<dbReference type="AlphaFoldDB" id="A0A8S4G1H8"/>
<dbReference type="EMBL" id="CAJHNJ030000075">
    <property type="protein sequence ID" value="CAG9134256.1"/>
    <property type="molecule type" value="Genomic_DNA"/>
</dbReference>
<keyword evidence="3" id="KW-1185">Reference proteome</keyword>
<dbReference type="Proteomes" id="UP000653454">
    <property type="component" value="Unassembled WGS sequence"/>
</dbReference>